<dbReference type="PIRSF" id="PIRSF006268">
    <property type="entry name" value="ApbE"/>
    <property type="match status" value="1"/>
</dbReference>
<dbReference type="PANTHER" id="PTHR30040:SF2">
    <property type="entry name" value="FAD:PROTEIN FMN TRANSFERASE"/>
    <property type="match status" value="1"/>
</dbReference>
<keyword evidence="7" id="KW-0274">FAD</keyword>
<evidence type="ECO:0000256" key="6">
    <source>
        <dbReference type="ARBA" id="ARBA00022723"/>
    </source>
</evidence>
<evidence type="ECO:0000256" key="8">
    <source>
        <dbReference type="ARBA" id="ARBA00022842"/>
    </source>
</evidence>
<evidence type="ECO:0000256" key="1">
    <source>
        <dbReference type="ARBA" id="ARBA00001946"/>
    </source>
</evidence>
<dbReference type="EMBL" id="UOEC01000008">
    <property type="protein sequence ID" value="VAV86577.1"/>
    <property type="molecule type" value="Genomic_DNA"/>
</dbReference>
<evidence type="ECO:0000256" key="3">
    <source>
        <dbReference type="ARBA" id="ARBA00016337"/>
    </source>
</evidence>
<evidence type="ECO:0000256" key="2">
    <source>
        <dbReference type="ARBA" id="ARBA00011955"/>
    </source>
</evidence>
<dbReference type="AlphaFoldDB" id="A0A3B0R4L9"/>
<keyword evidence="5" id="KW-0808">Transferase</keyword>
<evidence type="ECO:0000256" key="5">
    <source>
        <dbReference type="ARBA" id="ARBA00022679"/>
    </source>
</evidence>
<dbReference type="Gene3D" id="3.10.520.10">
    <property type="entry name" value="ApbE-like domains"/>
    <property type="match status" value="1"/>
</dbReference>
<name>A0A3B0R4L9_9ZZZZ</name>
<accession>A0A3B0R4L9</accession>
<evidence type="ECO:0000313" key="11">
    <source>
        <dbReference type="EMBL" id="VAV86577.1"/>
    </source>
</evidence>
<dbReference type="PANTHER" id="PTHR30040">
    <property type="entry name" value="THIAMINE BIOSYNTHESIS LIPOPROTEIN APBE"/>
    <property type="match status" value="1"/>
</dbReference>
<evidence type="ECO:0000256" key="9">
    <source>
        <dbReference type="ARBA" id="ARBA00031306"/>
    </source>
</evidence>
<comment type="catalytic activity">
    <reaction evidence="10">
        <text>L-threonyl-[protein] + FAD = FMN-L-threonyl-[protein] + AMP + H(+)</text>
        <dbReference type="Rhea" id="RHEA:36847"/>
        <dbReference type="Rhea" id="RHEA-COMP:11060"/>
        <dbReference type="Rhea" id="RHEA-COMP:11061"/>
        <dbReference type="ChEBI" id="CHEBI:15378"/>
        <dbReference type="ChEBI" id="CHEBI:30013"/>
        <dbReference type="ChEBI" id="CHEBI:57692"/>
        <dbReference type="ChEBI" id="CHEBI:74257"/>
        <dbReference type="ChEBI" id="CHEBI:456215"/>
        <dbReference type="EC" id="2.7.1.180"/>
    </reaction>
</comment>
<sequence length="310" mass="33358">MITRRRTLCILAGSAILPLLGQSAGANTRQWSGIALGAKARIILDHRDAKTLIARAISEIERLEQIFSLYRSDSQLSVLNREGQLFNPSFDLIQLLTVCSSLNARTKGVFDPTIQALWSLYAREYAAGRTPDANDIASARKMIGWNYIEFSQEKILFHRPGVALTLNGIAQGFIADKIAQLLRAEGVSNVLIDTGEIAALGTAPDGGHWSVKLKGYKDRTVNLSNAAIATSARLGTVFDTGGTAGHILDPRSGVSKGKWSTVSVISQSAAESDGLSTAFCVMEEDEISASKGTSRVWLDGMPFSSMKTPV</sequence>
<proteinExistence type="predicted"/>
<dbReference type="InterPro" id="IPR003374">
    <property type="entry name" value="ApbE-like_sf"/>
</dbReference>
<dbReference type="EC" id="2.7.1.180" evidence="2"/>
<protein>
    <recommendedName>
        <fullName evidence="3">FAD:protein FMN transferase</fullName>
        <ecNumber evidence="2">2.7.1.180</ecNumber>
    </recommendedName>
    <alternativeName>
        <fullName evidence="9">Flavin transferase</fullName>
    </alternativeName>
</protein>
<keyword evidence="6" id="KW-0479">Metal-binding</keyword>
<comment type="cofactor">
    <cofactor evidence="1">
        <name>Mg(2+)</name>
        <dbReference type="ChEBI" id="CHEBI:18420"/>
    </cofactor>
</comment>
<evidence type="ECO:0000256" key="4">
    <source>
        <dbReference type="ARBA" id="ARBA00022630"/>
    </source>
</evidence>
<dbReference type="GO" id="GO:0046872">
    <property type="term" value="F:metal ion binding"/>
    <property type="evidence" value="ECO:0007669"/>
    <property type="project" value="UniProtKB-KW"/>
</dbReference>
<dbReference type="GO" id="GO:0016740">
    <property type="term" value="F:transferase activity"/>
    <property type="evidence" value="ECO:0007669"/>
    <property type="project" value="UniProtKB-KW"/>
</dbReference>
<evidence type="ECO:0000256" key="7">
    <source>
        <dbReference type="ARBA" id="ARBA00022827"/>
    </source>
</evidence>
<dbReference type="Pfam" id="PF02424">
    <property type="entry name" value="ApbE"/>
    <property type="match status" value="1"/>
</dbReference>
<dbReference type="SUPFAM" id="SSF143631">
    <property type="entry name" value="ApbE-like"/>
    <property type="match status" value="1"/>
</dbReference>
<keyword evidence="8" id="KW-0460">Magnesium</keyword>
<evidence type="ECO:0000256" key="10">
    <source>
        <dbReference type="ARBA" id="ARBA00048540"/>
    </source>
</evidence>
<reference evidence="11" key="1">
    <citation type="submission" date="2018-06" db="EMBL/GenBank/DDBJ databases">
        <authorList>
            <person name="Zhirakovskaya E."/>
        </authorList>
    </citation>
    <scope>NUCLEOTIDE SEQUENCE</scope>
</reference>
<gene>
    <name evidence="11" type="ORF">MNBD_ALPHA08-2203</name>
</gene>
<organism evidence="11">
    <name type="scientific">hydrothermal vent metagenome</name>
    <dbReference type="NCBI Taxonomy" id="652676"/>
    <lineage>
        <taxon>unclassified sequences</taxon>
        <taxon>metagenomes</taxon>
        <taxon>ecological metagenomes</taxon>
    </lineage>
</organism>
<keyword evidence="4" id="KW-0285">Flavoprotein</keyword>
<dbReference type="InterPro" id="IPR024932">
    <property type="entry name" value="ApbE"/>
</dbReference>